<name>A0ABD0S2N8_LOXSC</name>
<dbReference type="AlphaFoldDB" id="A0ABD0S2N8"/>
<evidence type="ECO:0000313" key="4">
    <source>
        <dbReference type="EMBL" id="KAL0808340.1"/>
    </source>
</evidence>
<reference evidence="4 5" key="1">
    <citation type="submission" date="2024-06" db="EMBL/GenBank/DDBJ databases">
        <title>A chromosome-level genome assembly of beet webworm, Loxostege sticticalis.</title>
        <authorList>
            <person name="Zhang Y."/>
        </authorList>
    </citation>
    <scope>NUCLEOTIDE SEQUENCE [LARGE SCALE GENOMIC DNA]</scope>
    <source>
        <strain evidence="4">AQ028</strain>
        <tissue evidence="4">Male pupae</tissue>
    </source>
</reference>
<feature type="coiled-coil region" evidence="1">
    <location>
        <begin position="138"/>
        <end position="165"/>
    </location>
</feature>
<proteinExistence type="predicted"/>
<dbReference type="Proteomes" id="UP001549921">
    <property type="component" value="Unassembled WGS sequence"/>
</dbReference>
<evidence type="ECO:0000313" key="5">
    <source>
        <dbReference type="Proteomes" id="UP001549921"/>
    </source>
</evidence>
<dbReference type="InterPro" id="IPR057251">
    <property type="entry name" value="FP_C"/>
</dbReference>
<keyword evidence="1" id="KW-0175">Coiled coil</keyword>
<dbReference type="EMBL" id="JBEDNZ010000031">
    <property type="protein sequence ID" value="KAL0808340.1"/>
    <property type="molecule type" value="Genomic_DNA"/>
</dbReference>
<feature type="region of interest" description="Disordered" evidence="2">
    <location>
        <begin position="1"/>
        <end position="21"/>
    </location>
</feature>
<evidence type="ECO:0000256" key="1">
    <source>
        <dbReference type="SAM" id="Coils"/>
    </source>
</evidence>
<comment type="caution">
    <text evidence="4">The sequence shown here is derived from an EMBL/GenBank/DDBJ whole genome shotgun (WGS) entry which is preliminary data.</text>
</comment>
<organism evidence="4 5">
    <name type="scientific">Loxostege sticticalis</name>
    <name type="common">Beet webworm moth</name>
    <dbReference type="NCBI Taxonomy" id="481309"/>
    <lineage>
        <taxon>Eukaryota</taxon>
        <taxon>Metazoa</taxon>
        <taxon>Ecdysozoa</taxon>
        <taxon>Arthropoda</taxon>
        <taxon>Hexapoda</taxon>
        <taxon>Insecta</taxon>
        <taxon>Pterygota</taxon>
        <taxon>Neoptera</taxon>
        <taxon>Endopterygota</taxon>
        <taxon>Lepidoptera</taxon>
        <taxon>Glossata</taxon>
        <taxon>Ditrysia</taxon>
        <taxon>Pyraloidea</taxon>
        <taxon>Crambidae</taxon>
        <taxon>Pyraustinae</taxon>
        <taxon>Loxostege</taxon>
    </lineage>
</organism>
<evidence type="ECO:0000259" key="3">
    <source>
        <dbReference type="Pfam" id="PF25298"/>
    </source>
</evidence>
<protein>
    <recommendedName>
        <fullName evidence="3">FP protein C-terminal domain-containing protein</fullName>
    </recommendedName>
</protein>
<evidence type="ECO:0000256" key="2">
    <source>
        <dbReference type="SAM" id="MobiDB-lite"/>
    </source>
</evidence>
<accession>A0ABD0S2N8</accession>
<sequence>MNTQRTPPGGSTGSHPNLSQLTENEFHDQITLRKRKTPDCDNICFELFRRELNNTMAAHRQELRNTVQELQKSITSSFESLVEKQNESIRKLHEDLCTLKSEVYDLKLNQHSIQKEHNDFVADLSKQKNDHNNLCEKTKTLECDLIDAKKQIKELTEQQNIKDQQGRINNLEISGVPQTKGENLYNVLHIIATKIGFALSSADVDFIHRVRRFTTKAPRNNLHTHEGQSTASSVPNIIVKFTQRKRKCEFLAAVRARRGLTTADLDIDGASSPIFINDHLTPHNKVIYARARRLGKELGYKYIWLNDCKIFLRKSDTTKSILINNEKDLDRIK</sequence>
<dbReference type="Pfam" id="PF25298">
    <property type="entry name" value="Baculo_FP_2nd"/>
    <property type="match status" value="1"/>
</dbReference>
<gene>
    <name evidence="4" type="ORF">ABMA28_012826</name>
</gene>
<feature type="domain" description="FP protein C-terminal" evidence="3">
    <location>
        <begin position="281"/>
        <end position="333"/>
    </location>
</feature>